<protein>
    <submittedName>
        <fullName evidence="1">Uncharacterized protein YuzB (UPF0349 family)</fullName>
    </submittedName>
</protein>
<dbReference type="Pfam" id="PF07293">
    <property type="entry name" value="DUF1450"/>
    <property type="match status" value="1"/>
</dbReference>
<dbReference type="AlphaFoldDB" id="A0A7X0HQC4"/>
<dbReference type="Proteomes" id="UP000531594">
    <property type="component" value="Unassembled WGS sequence"/>
</dbReference>
<sequence length="89" mass="10515">MTIKLLQKLGRRKKVKLQFCRNNLDRFLDGPSFSQYEIFFQEEQINMKEYKCLSHCELCADKPYAILNGEIIEADTALELLELIKMKVK</sequence>
<accession>A0A7X0HQC4</accession>
<comment type="caution">
    <text evidence="1">The sequence shown here is derived from an EMBL/GenBank/DDBJ whole genome shotgun (WGS) entry which is preliminary data.</text>
</comment>
<dbReference type="EMBL" id="JACHGK010000004">
    <property type="protein sequence ID" value="MBB6444997.1"/>
    <property type="molecule type" value="Genomic_DNA"/>
</dbReference>
<evidence type="ECO:0000313" key="2">
    <source>
        <dbReference type="Proteomes" id="UP000531594"/>
    </source>
</evidence>
<evidence type="ECO:0000313" key="1">
    <source>
        <dbReference type="EMBL" id="MBB6444997.1"/>
    </source>
</evidence>
<name>A0A7X0HQC4_9BACI</name>
<dbReference type="RefSeq" id="WP_184524627.1">
    <property type="nucleotide sequence ID" value="NZ_JACHGK010000004.1"/>
</dbReference>
<dbReference type="InterPro" id="IPR009910">
    <property type="entry name" value="DUF1450"/>
</dbReference>
<keyword evidence="2" id="KW-1185">Reference proteome</keyword>
<reference evidence="1 2" key="1">
    <citation type="submission" date="2020-08" db="EMBL/GenBank/DDBJ databases">
        <title>Genomic Encyclopedia of Type Strains, Phase IV (KMG-IV): sequencing the most valuable type-strain genomes for metagenomic binning, comparative biology and taxonomic classification.</title>
        <authorList>
            <person name="Goeker M."/>
        </authorList>
    </citation>
    <scope>NUCLEOTIDE SEQUENCE [LARGE SCALE GENOMIC DNA]</scope>
    <source>
        <strain evidence="1 2">DSM 5391</strain>
    </source>
</reference>
<proteinExistence type="predicted"/>
<organism evidence="1 2">
    <name type="scientific">Bacillus benzoevorans</name>
    <dbReference type="NCBI Taxonomy" id="1456"/>
    <lineage>
        <taxon>Bacteria</taxon>
        <taxon>Bacillati</taxon>
        <taxon>Bacillota</taxon>
        <taxon>Bacilli</taxon>
        <taxon>Bacillales</taxon>
        <taxon>Bacillaceae</taxon>
        <taxon>Bacillus</taxon>
    </lineage>
</organism>
<gene>
    <name evidence="1" type="ORF">HNR53_001607</name>
</gene>